<evidence type="ECO:0000256" key="4">
    <source>
        <dbReference type="ARBA" id="ARBA00022723"/>
    </source>
</evidence>
<dbReference type="GO" id="GO:0046103">
    <property type="term" value="P:inosine biosynthetic process"/>
    <property type="evidence" value="ECO:0007669"/>
    <property type="project" value="TreeGrafter"/>
</dbReference>
<gene>
    <name evidence="8" type="ORF">GHI93_06110</name>
</gene>
<dbReference type="GO" id="GO:0004000">
    <property type="term" value="F:adenosine deaminase activity"/>
    <property type="evidence" value="ECO:0007669"/>
    <property type="project" value="TreeGrafter"/>
</dbReference>
<dbReference type="Pfam" id="PF00962">
    <property type="entry name" value="A_deaminase"/>
    <property type="match status" value="1"/>
</dbReference>
<reference evidence="8 9" key="1">
    <citation type="submission" date="2019-10" db="EMBL/GenBank/DDBJ databases">
        <authorList>
            <person name="Dong K."/>
        </authorList>
    </citation>
    <scope>NUCLEOTIDE SEQUENCE [LARGE SCALE GENOMIC DNA]</scope>
    <source>
        <strain evidence="8 9">DSM 28960</strain>
    </source>
</reference>
<evidence type="ECO:0000259" key="7">
    <source>
        <dbReference type="Pfam" id="PF00962"/>
    </source>
</evidence>
<dbReference type="GO" id="GO:0005829">
    <property type="term" value="C:cytosol"/>
    <property type="evidence" value="ECO:0007669"/>
    <property type="project" value="TreeGrafter"/>
</dbReference>
<dbReference type="AlphaFoldDB" id="A0A7X1Z849"/>
<evidence type="ECO:0000256" key="1">
    <source>
        <dbReference type="ARBA" id="ARBA00001947"/>
    </source>
</evidence>
<dbReference type="InterPro" id="IPR006330">
    <property type="entry name" value="Ado/ade_deaminase"/>
</dbReference>
<evidence type="ECO:0000313" key="9">
    <source>
        <dbReference type="Proteomes" id="UP000439550"/>
    </source>
</evidence>
<dbReference type="GO" id="GO:0006154">
    <property type="term" value="P:adenosine catabolic process"/>
    <property type="evidence" value="ECO:0007669"/>
    <property type="project" value="TreeGrafter"/>
</dbReference>
<proteinExistence type="inferred from homology"/>
<dbReference type="OrthoDB" id="9779574at2"/>
<dbReference type="GO" id="GO:0043103">
    <property type="term" value="P:hypoxanthine salvage"/>
    <property type="evidence" value="ECO:0007669"/>
    <property type="project" value="TreeGrafter"/>
</dbReference>
<evidence type="ECO:0000256" key="2">
    <source>
        <dbReference type="ARBA" id="ARBA00006676"/>
    </source>
</evidence>
<dbReference type="RefSeq" id="WP_153496184.1">
    <property type="nucleotide sequence ID" value="NZ_CBCRWP010000004.1"/>
</dbReference>
<accession>A0A7X1Z849</accession>
<dbReference type="EC" id="3.5.4.4" evidence="3"/>
<sequence>METKTAVDLGHLADLHMHISSSVTPEILWDLAHEQGMKLPARDYFEFARSVQIQGNVGYDDYLKMYDILEEIQSTPDSMFRLAEQVPTYLYQHDQIDLVEIRMNPMLRSRKGKIDLDHIIVYTLQGLERASLKFPKLKTGLILSMDRRFSAEVNSKIVEKAIKYRERGVIGVDLAGPIAKDFSFDALEGIAKRIHAEGLGLTIHTGEATNADEMWEVVTKLKPHRIGHGIASVHDAQLMAYLSEHQIILETCPSSNLQTQSVKDMDEMRENYRTLLSHHVPFTINTDGPILQNTTLPKEYQMLLDHKILTFEEAKTANELAHRATFIR</sequence>
<dbReference type="EMBL" id="WITJ01000007">
    <property type="protein sequence ID" value="MQW39513.1"/>
    <property type="molecule type" value="Genomic_DNA"/>
</dbReference>
<evidence type="ECO:0000256" key="6">
    <source>
        <dbReference type="ARBA" id="ARBA00022833"/>
    </source>
</evidence>
<organism evidence="8 9">
    <name type="scientific">Lactococcus hircilactis</name>
    <dbReference type="NCBI Taxonomy" id="1494462"/>
    <lineage>
        <taxon>Bacteria</taxon>
        <taxon>Bacillati</taxon>
        <taxon>Bacillota</taxon>
        <taxon>Bacilli</taxon>
        <taxon>Lactobacillales</taxon>
        <taxon>Streptococcaceae</taxon>
        <taxon>Lactococcus</taxon>
    </lineage>
</organism>
<comment type="cofactor">
    <cofactor evidence="1">
        <name>Zn(2+)</name>
        <dbReference type="ChEBI" id="CHEBI:29105"/>
    </cofactor>
</comment>
<comment type="similarity">
    <text evidence="2">Belongs to the metallo-dependent hydrolases superfamily. Adenosine and AMP deaminases family.</text>
</comment>
<keyword evidence="4" id="KW-0479">Metal-binding</keyword>
<evidence type="ECO:0000256" key="3">
    <source>
        <dbReference type="ARBA" id="ARBA00012784"/>
    </source>
</evidence>
<dbReference type="InterPro" id="IPR001365">
    <property type="entry name" value="A_deaminase_dom"/>
</dbReference>
<protein>
    <recommendedName>
        <fullName evidence="3">adenosine deaminase</fullName>
        <ecNumber evidence="3">3.5.4.4</ecNumber>
    </recommendedName>
</protein>
<feature type="domain" description="Adenosine deaminase" evidence="7">
    <location>
        <begin position="13"/>
        <end position="327"/>
    </location>
</feature>
<dbReference type="Proteomes" id="UP000439550">
    <property type="component" value="Unassembled WGS sequence"/>
</dbReference>
<dbReference type="SUPFAM" id="SSF51556">
    <property type="entry name" value="Metallo-dependent hydrolases"/>
    <property type="match status" value="1"/>
</dbReference>
<dbReference type="InterPro" id="IPR032466">
    <property type="entry name" value="Metal_Hydrolase"/>
</dbReference>
<dbReference type="PANTHER" id="PTHR11409:SF43">
    <property type="entry name" value="ADENOSINE DEAMINASE"/>
    <property type="match status" value="1"/>
</dbReference>
<dbReference type="GO" id="GO:0046872">
    <property type="term" value="F:metal ion binding"/>
    <property type="evidence" value="ECO:0007669"/>
    <property type="project" value="UniProtKB-KW"/>
</dbReference>
<name>A0A7X1Z849_9LACT</name>
<keyword evidence="5" id="KW-0378">Hydrolase</keyword>
<keyword evidence="9" id="KW-1185">Reference proteome</keyword>
<dbReference type="PANTHER" id="PTHR11409">
    <property type="entry name" value="ADENOSINE DEAMINASE"/>
    <property type="match status" value="1"/>
</dbReference>
<dbReference type="Gene3D" id="3.20.20.140">
    <property type="entry name" value="Metal-dependent hydrolases"/>
    <property type="match status" value="1"/>
</dbReference>
<comment type="caution">
    <text evidence="8">The sequence shown here is derived from an EMBL/GenBank/DDBJ whole genome shotgun (WGS) entry which is preliminary data.</text>
</comment>
<evidence type="ECO:0000256" key="5">
    <source>
        <dbReference type="ARBA" id="ARBA00022801"/>
    </source>
</evidence>
<evidence type="ECO:0000313" key="8">
    <source>
        <dbReference type="EMBL" id="MQW39513.1"/>
    </source>
</evidence>
<keyword evidence="6" id="KW-0862">Zinc</keyword>